<dbReference type="InterPro" id="IPR043129">
    <property type="entry name" value="ATPase_NBD"/>
</dbReference>
<dbReference type="GO" id="GO:0005829">
    <property type="term" value="C:cytosol"/>
    <property type="evidence" value="ECO:0007669"/>
    <property type="project" value="TreeGrafter"/>
</dbReference>
<dbReference type="NCBIfam" id="TIGR03725">
    <property type="entry name" value="T6A_YeaZ"/>
    <property type="match status" value="1"/>
</dbReference>
<dbReference type="SUPFAM" id="SSF53067">
    <property type="entry name" value="Actin-like ATPase domain"/>
    <property type="match status" value="1"/>
</dbReference>
<dbReference type="PANTHER" id="PTHR11735:SF11">
    <property type="entry name" value="TRNA THREONYLCARBAMOYLADENOSINE BIOSYNTHESIS PROTEIN TSAB"/>
    <property type="match status" value="1"/>
</dbReference>
<accession>A0A927HG76</accession>
<feature type="region of interest" description="Disordered" evidence="1">
    <location>
        <begin position="183"/>
        <end position="212"/>
    </location>
</feature>
<dbReference type="InterPro" id="IPR022496">
    <property type="entry name" value="T6A_TsaB"/>
</dbReference>
<evidence type="ECO:0000259" key="2">
    <source>
        <dbReference type="Pfam" id="PF00814"/>
    </source>
</evidence>
<reference evidence="3" key="1">
    <citation type="submission" date="2020-08" db="EMBL/GenBank/DDBJ databases">
        <title>Sulfitobacter aestuariivivens sp. nov., isolated from a tidal flat.</title>
        <authorList>
            <person name="Park S."/>
            <person name="Yoon J.-H."/>
        </authorList>
    </citation>
    <scope>NUCLEOTIDE SEQUENCE</scope>
    <source>
        <strain evidence="3">TSTF-M16</strain>
    </source>
</reference>
<comment type="caution">
    <text evidence="3">The sequence shown here is derived from an EMBL/GenBank/DDBJ whole genome shotgun (WGS) entry which is preliminary data.</text>
</comment>
<dbReference type="PANTHER" id="PTHR11735">
    <property type="entry name" value="TRNA N6-ADENOSINE THREONYLCARBAMOYLTRANSFERASE"/>
    <property type="match status" value="1"/>
</dbReference>
<dbReference type="Proteomes" id="UP000635142">
    <property type="component" value="Unassembled WGS sequence"/>
</dbReference>
<dbReference type="Gene3D" id="3.30.420.40">
    <property type="match status" value="2"/>
</dbReference>
<dbReference type="RefSeq" id="WP_191074885.1">
    <property type="nucleotide sequence ID" value="NZ_JACTAG010000001.1"/>
</dbReference>
<gene>
    <name evidence="3" type="primary">tsaB</name>
    <name evidence="3" type="ORF">H9Q16_08565</name>
</gene>
<keyword evidence="4" id="KW-1185">Reference proteome</keyword>
<dbReference type="Pfam" id="PF00814">
    <property type="entry name" value="TsaD"/>
    <property type="match status" value="1"/>
</dbReference>
<evidence type="ECO:0000313" key="4">
    <source>
        <dbReference type="Proteomes" id="UP000635142"/>
    </source>
</evidence>
<protein>
    <submittedName>
        <fullName evidence="3">tRNA (Adenosine(37)-N6)-threonylcarbamoyltransferase complex dimerization subunit type 1 TsaB</fullName>
    </submittedName>
</protein>
<sequence length="212" mass="21694">MILGFSTSGPYCGAALYADGDVIAGLHEELAKGQAERLMPMIEEVLADAGASYADLDAIGVGAGPGNFTGIRIAVSAARGLALGLGIPAVGVSMLEALALGHSGPALTSIAAGRDQLYLQRFAPGAARGPELVPFDAIEGWHLPDLTCIGNRAADIAARLEVADGPAPFYPASAVARIAASRWQDDPPRPAPIYLRPADAAPPRDAPPKILP</sequence>
<name>A0A927HG76_9RHOB</name>
<organism evidence="3 4">
    <name type="scientific">Sulfitobacter aestuariivivens</name>
    <dbReference type="NCBI Taxonomy" id="2766981"/>
    <lineage>
        <taxon>Bacteria</taxon>
        <taxon>Pseudomonadati</taxon>
        <taxon>Pseudomonadota</taxon>
        <taxon>Alphaproteobacteria</taxon>
        <taxon>Rhodobacterales</taxon>
        <taxon>Roseobacteraceae</taxon>
        <taxon>Sulfitobacter</taxon>
    </lineage>
</organism>
<proteinExistence type="predicted"/>
<evidence type="ECO:0000256" key="1">
    <source>
        <dbReference type="SAM" id="MobiDB-lite"/>
    </source>
</evidence>
<dbReference type="AlphaFoldDB" id="A0A927HG76"/>
<evidence type="ECO:0000313" key="3">
    <source>
        <dbReference type="EMBL" id="MBD3663970.1"/>
    </source>
</evidence>
<dbReference type="CDD" id="cd24032">
    <property type="entry name" value="ASKHA_NBD_TsaB"/>
    <property type="match status" value="1"/>
</dbReference>
<feature type="domain" description="Gcp-like" evidence="2">
    <location>
        <begin position="30"/>
        <end position="123"/>
    </location>
</feature>
<dbReference type="EMBL" id="JACTAG010000001">
    <property type="protein sequence ID" value="MBD3663970.1"/>
    <property type="molecule type" value="Genomic_DNA"/>
</dbReference>
<dbReference type="GO" id="GO:0002949">
    <property type="term" value="P:tRNA threonylcarbamoyladenosine modification"/>
    <property type="evidence" value="ECO:0007669"/>
    <property type="project" value="InterPro"/>
</dbReference>
<dbReference type="InterPro" id="IPR000905">
    <property type="entry name" value="Gcp-like_dom"/>
</dbReference>